<dbReference type="GeneID" id="66080807"/>
<proteinExistence type="predicted"/>
<dbReference type="RefSeq" id="XP_043006591.1">
    <property type="nucleotide sequence ID" value="XM_043160809.1"/>
</dbReference>
<dbReference type="AlphaFoldDB" id="A0A9P7URI2"/>
<evidence type="ECO:0000313" key="1">
    <source>
        <dbReference type="EMBL" id="KAG7090121.1"/>
    </source>
</evidence>
<dbReference type="EMBL" id="CM032187">
    <property type="protein sequence ID" value="KAG7090121.1"/>
    <property type="molecule type" value="Genomic_DNA"/>
</dbReference>
<dbReference type="Proteomes" id="UP001049176">
    <property type="component" value="Chromosome 7"/>
</dbReference>
<reference evidence="1" key="1">
    <citation type="journal article" date="2021" name="Genome Biol. Evol.">
        <title>The assembled and annotated genome of the fairy-ring fungus Marasmius oreades.</title>
        <authorList>
            <person name="Hiltunen M."/>
            <person name="Ament-Velasquez S.L."/>
            <person name="Johannesson H."/>
        </authorList>
    </citation>
    <scope>NUCLEOTIDE SEQUENCE</scope>
    <source>
        <strain evidence="1">03SP1</strain>
    </source>
</reference>
<dbReference type="OrthoDB" id="2936263at2759"/>
<sequence>MADSNPSPSTMEVFTGASQVTIGNAHFSSIGRDQINHYTTHTTIVQTRGKKRKIGSGLPELSKTRGKKRKIDSGLPELSEFTEIKRGDIYKTKDGVCYSWRLCSNGKDDTEAAIYHAELNITGSFGQKKFTVKTYRGQNAMKEWRRDFSRCSKDWLRNVPLFGYSKSVVPSLIFSGELVPVAHMEARMGVVGLFYIHLLKKSLGCARNELWMDSTQGRFCRGPIGPKCWDWPEGHFDVIVPSDVEFLKEDVVIRYFTSKEDDLVLLSTLGYSCHSERLDDIPATSTRIHVISGLTNSTIAFYQNVRWRSWTDCLGTRQEMPDGATRFCLRDNRRKIEVDTANESYAWLSQVSSVFHAHNISMDEDLSTYKLVYPYLELTGTIQKSKRKRQRRQSLDTPIYFIILPSPDPVYHWSFDPTGQTLLSPEMCKYLGLPFKLSLEVTPCQLSWPTKVYKAVRDYQIAKGFDPKTTDFAQSLRYPIFDVVLAENRFEEIIEEQHEMELVESGDPPLPTVRDDLGPVLDSSGYDWHQVTDESPEEWDDCFSLDSLFFETEGSTNTSQGSPNDMAMESA</sequence>
<comment type="caution">
    <text evidence="1">The sequence shown here is derived from an EMBL/GenBank/DDBJ whole genome shotgun (WGS) entry which is preliminary data.</text>
</comment>
<accession>A0A9P7URI2</accession>
<organism evidence="1 2">
    <name type="scientific">Marasmius oreades</name>
    <name type="common">fairy-ring Marasmius</name>
    <dbReference type="NCBI Taxonomy" id="181124"/>
    <lineage>
        <taxon>Eukaryota</taxon>
        <taxon>Fungi</taxon>
        <taxon>Dikarya</taxon>
        <taxon>Basidiomycota</taxon>
        <taxon>Agaricomycotina</taxon>
        <taxon>Agaricomycetes</taxon>
        <taxon>Agaricomycetidae</taxon>
        <taxon>Agaricales</taxon>
        <taxon>Marasmiineae</taxon>
        <taxon>Marasmiaceae</taxon>
        <taxon>Marasmius</taxon>
    </lineage>
</organism>
<name>A0A9P7URI2_9AGAR</name>
<evidence type="ECO:0000313" key="2">
    <source>
        <dbReference type="Proteomes" id="UP001049176"/>
    </source>
</evidence>
<protein>
    <submittedName>
        <fullName evidence="1">Uncharacterized protein</fullName>
    </submittedName>
</protein>
<dbReference type="KEGG" id="more:E1B28_011732"/>
<keyword evidence="2" id="KW-1185">Reference proteome</keyword>
<gene>
    <name evidence="1" type="ORF">E1B28_011732</name>
</gene>